<proteinExistence type="predicted"/>
<evidence type="ECO:0000256" key="8">
    <source>
        <dbReference type="SAM" id="SignalP"/>
    </source>
</evidence>
<evidence type="ECO:0000313" key="10">
    <source>
        <dbReference type="EMBL" id="CAD9328662.1"/>
    </source>
</evidence>
<keyword evidence="3 7" id="KW-0812">Transmembrane</keyword>
<keyword evidence="2" id="KW-1003">Cell membrane</keyword>
<evidence type="ECO:0000256" key="7">
    <source>
        <dbReference type="SAM" id="Phobius"/>
    </source>
</evidence>
<feature type="region of interest" description="Disordered" evidence="6">
    <location>
        <begin position="77"/>
        <end position="110"/>
    </location>
</feature>
<feature type="compositionally biased region" description="Polar residues" evidence="6">
    <location>
        <begin position="82"/>
        <end position="108"/>
    </location>
</feature>
<feature type="transmembrane region" description="Helical" evidence="7">
    <location>
        <begin position="150"/>
        <end position="169"/>
    </location>
</feature>
<evidence type="ECO:0000256" key="2">
    <source>
        <dbReference type="ARBA" id="ARBA00022475"/>
    </source>
</evidence>
<dbReference type="InterPro" id="IPR032816">
    <property type="entry name" value="VTT_dom"/>
</dbReference>
<dbReference type="EMBL" id="HBGN01016079">
    <property type="protein sequence ID" value="CAD9328662.1"/>
    <property type="molecule type" value="Transcribed_RNA"/>
</dbReference>
<comment type="subcellular location">
    <subcellularLocation>
        <location evidence="1">Cell membrane</location>
        <topology evidence="1">Multi-pass membrane protein</topology>
    </subcellularLocation>
</comment>
<feature type="transmembrane region" description="Helical" evidence="7">
    <location>
        <begin position="311"/>
        <end position="332"/>
    </location>
</feature>
<feature type="transmembrane region" description="Helical" evidence="7">
    <location>
        <begin position="272"/>
        <end position="291"/>
    </location>
</feature>
<dbReference type="PANTHER" id="PTHR12677:SF59">
    <property type="entry name" value="GOLGI APPARATUS MEMBRANE PROTEIN TVP38-RELATED"/>
    <property type="match status" value="1"/>
</dbReference>
<sequence length="344" mass="37604">MSIQFILLSLLLLFQLSTPLPTTTITARSRRKTIATFVNHNGANNNNTRHKIQHLSASKFHSPLWKNSNTNIPQVVRGGGRSNDNSRLLATSPIDQNGNNLPEEANQTKSKKTPTILISTALVLSAIILNRHHLPSPSALRTSLVSLLDYLSSQGTPGLIIYALSLMLWEMTFGITTPVETAAGMAFGIKRGILASGCGKIGGAICSYLLGKYILSSRVRKALGNNEMLSLIEDDIKEHPLKVALIWRFSPLPEFVKNFGLSVLEPLKTRTFVMAVLLHGLPFTCLWTCMGNETGLLVRGLVDGPSKTLKVLTAGVTWFGVLVSPTLVGMWVKGLRDKQIEKNK</sequence>
<feature type="signal peptide" evidence="8">
    <location>
        <begin position="1"/>
        <end position="19"/>
    </location>
</feature>
<dbReference type="GO" id="GO:0005886">
    <property type="term" value="C:plasma membrane"/>
    <property type="evidence" value="ECO:0007669"/>
    <property type="project" value="UniProtKB-SubCell"/>
</dbReference>
<organism evidence="10">
    <name type="scientific">Ditylum brightwellii</name>
    <dbReference type="NCBI Taxonomy" id="49249"/>
    <lineage>
        <taxon>Eukaryota</taxon>
        <taxon>Sar</taxon>
        <taxon>Stramenopiles</taxon>
        <taxon>Ochrophyta</taxon>
        <taxon>Bacillariophyta</taxon>
        <taxon>Mediophyceae</taxon>
        <taxon>Lithodesmiophycidae</taxon>
        <taxon>Lithodesmiales</taxon>
        <taxon>Lithodesmiaceae</taxon>
        <taxon>Ditylum</taxon>
    </lineage>
</organism>
<dbReference type="AlphaFoldDB" id="A0A7S1Z5C4"/>
<evidence type="ECO:0000256" key="1">
    <source>
        <dbReference type="ARBA" id="ARBA00004651"/>
    </source>
</evidence>
<evidence type="ECO:0000256" key="4">
    <source>
        <dbReference type="ARBA" id="ARBA00022989"/>
    </source>
</evidence>
<dbReference type="PANTHER" id="PTHR12677">
    <property type="entry name" value="GOLGI APPARATUS MEMBRANE PROTEIN TVP38-RELATED"/>
    <property type="match status" value="1"/>
</dbReference>
<keyword evidence="4 7" id="KW-1133">Transmembrane helix</keyword>
<keyword evidence="5 7" id="KW-0472">Membrane</keyword>
<feature type="transmembrane region" description="Helical" evidence="7">
    <location>
        <begin position="189"/>
        <end position="211"/>
    </location>
</feature>
<feature type="chain" id="PRO_5031192102" description="VTT domain-containing protein" evidence="8">
    <location>
        <begin position="20"/>
        <end position="344"/>
    </location>
</feature>
<evidence type="ECO:0000256" key="5">
    <source>
        <dbReference type="ARBA" id="ARBA00023136"/>
    </source>
</evidence>
<evidence type="ECO:0000259" key="9">
    <source>
        <dbReference type="Pfam" id="PF09335"/>
    </source>
</evidence>
<evidence type="ECO:0000256" key="6">
    <source>
        <dbReference type="SAM" id="MobiDB-lite"/>
    </source>
</evidence>
<reference evidence="10" key="1">
    <citation type="submission" date="2021-01" db="EMBL/GenBank/DDBJ databases">
        <authorList>
            <person name="Corre E."/>
            <person name="Pelletier E."/>
            <person name="Niang G."/>
            <person name="Scheremetjew M."/>
            <person name="Finn R."/>
            <person name="Kale V."/>
            <person name="Holt S."/>
            <person name="Cochrane G."/>
            <person name="Meng A."/>
            <person name="Brown T."/>
            <person name="Cohen L."/>
        </authorList>
    </citation>
    <scope>NUCLEOTIDE SEQUENCE</scope>
    <source>
        <strain evidence="10">Pop2</strain>
    </source>
</reference>
<feature type="domain" description="VTT" evidence="9">
    <location>
        <begin position="178"/>
        <end position="292"/>
    </location>
</feature>
<accession>A0A7S1Z5C4</accession>
<gene>
    <name evidence="10" type="ORF">DBRI1063_LOCUS10344</name>
</gene>
<keyword evidence="8" id="KW-0732">Signal</keyword>
<dbReference type="InterPro" id="IPR015414">
    <property type="entry name" value="TMEM64"/>
</dbReference>
<dbReference type="Pfam" id="PF09335">
    <property type="entry name" value="VTT_dom"/>
    <property type="match status" value="1"/>
</dbReference>
<protein>
    <recommendedName>
        <fullName evidence="9">VTT domain-containing protein</fullName>
    </recommendedName>
</protein>
<name>A0A7S1Z5C4_9STRA</name>
<evidence type="ECO:0000256" key="3">
    <source>
        <dbReference type="ARBA" id="ARBA00022692"/>
    </source>
</evidence>